<reference evidence="2" key="1">
    <citation type="submission" date="2024-04" db="EMBL/GenBank/DDBJ databases">
        <title>Salinicola lusitanus LLJ914,a marine bacterium isolated from the Okinawa Trough.</title>
        <authorList>
            <person name="Li J."/>
        </authorList>
    </citation>
    <scope>NUCLEOTIDE SEQUENCE [LARGE SCALE GENOMIC DNA]</scope>
</reference>
<dbReference type="Proteomes" id="UP001460270">
    <property type="component" value="Unassembled WGS sequence"/>
</dbReference>
<accession>A0AAW0MNH7</accession>
<proteinExistence type="predicted"/>
<comment type="caution">
    <text evidence="1">The sequence shown here is derived from an EMBL/GenBank/DDBJ whole genome shotgun (WGS) entry which is preliminary data.</text>
</comment>
<dbReference type="AlphaFoldDB" id="A0AAW0MNH7"/>
<organism evidence="1 2">
    <name type="scientific">Mugilogobius chulae</name>
    <name type="common">yellowstripe goby</name>
    <dbReference type="NCBI Taxonomy" id="88201"/>
    <lineage>
        <taxon>Eukaryota</taxon>
        <taxon>Metazoa</taxon>
        <taxon>Chordata</taxon>
        <taxon>Craniata</taxon>
        <taxon>Vertebrata</taxon>
        <taxon>Euteleostomi</taxon>
        <taxon>Actinopterygii</taxon>
        <taxon>Neopterygii</taxon>
        <taxon>Teleostei</taxon>
        <taxon>Neoteleostei</taxon>
        <taxon>Acanthomorphata</taxon>
        <taxon>Gobiaria</taxon>
        <taxon>Gobiiformes</taxon>
        <taxon>Gobioidei</taxon>
        <taxon>Gobiidae</taxon>
        <taxon>Gobionellinae</taxon>
        <taxon>Mugilogobius</taxon>
    </lineage>
</organism>
<evidence type="ECO:0000313" key="2">
    <source>
        <dbReference type="Proteomes" id="UP001460270"/>
    </source>
</evidence>
<gene>
    <name evidence="1" type="ORF">WMY93_032470</name>
</gene>
<protein>
    <submittedName>
        <fullName evidence="1">Uncharacterized protein</fullName>
    </submittedName>
</protein>
<evidence type="ECO:0000313" key="1">
    <source>
        <dbReference type="EMBL" id="KAK7880897.1"/>
    </source>
</evidence>
<keyword evidence="2" id="KW-1185">Reference proteome</keyword>
<sequence length="108" mass="11568">MRLDLGVRGGPGLGLSLQGVPRQHSVIGELRQVLSASAAERGFVPESCSFPHLHSKNLLDPPPPDCHLSLTLVSTSDYTCSSSWGPDEAKHNIMEIVPERRSAAAHCS</sequence>
<dbReference type="EMBL" id="JBBPFD010000040">
    <property type="protein sequence ID" value="KAK7880897.1"/>
    <property type="molecule type" value="Genomic_DNA"/>
</dbReference>
<name>A0AAW0MNH7_9GOBI</name>